<evidence type="ECO:0000313" key="2">
    <source>
        <dbReference type="EMBL" id="QDQ43357.1"/>
    </source>
</evidence>
<feature type="transmembrane region" description="Helical" evidence="1">
    <location>
        <begin position="21"/>
        <end position="41"/>
    </location>
</feature>
<proteinExistence type="predicted"/>
<accession>A0A516TQ31</accession>
<gene>
    <name evidence="2" type="ORF">kam1_2149</name>
</gene>
<evidence type="ECO:0000256" key="1">
    <source>
        <dbReference type="SAM" id="Phobius"/>
    </source>
</evidence>
<keyword evidence="1" id="KW-0812">Transmembrane</keyword>
<protein>
    <submittedName>
        <fullName evidence="2">Uncharacterized protein</fullName>
    </submittedName>
</protein>
<dbReference type="KEGG" id="mkc:kam1_2149"/>
<dbReference type="Proteomes" id="UP000315925">
    <property type="component" value="Chromosome"/>
</dbReference>
<dbReference type="EMBL" id="CP037899">
    <property type="protein sequence ID" value="QDQ43357.1"/>
    <property type="molecule type" value="Genomic_DNA"/>
</dbReference>
<evidence type="ECO:0000313" key="3">
    <source>
        <dbReference type="Proteomes" id="UP000315925"/>
    </source>
</evidence>
<name>A0A516TQ31_9BACT</name>
<reference evidence="3" key="1">
    <citation type="submission" date="2019-03" db="EMBL/GenBank/DDBJ databases">
        <title>Complete genome of Methylacidiphilum kamchatkense Kam1.</title>
        <authorList>
            <person name="Kruse T."/>
            <person name="Murarilal Ratnadevi C."/>
            <person name="Erikstad H.-A."/>
            <person name="Birkeland N.-K."/>
        </authorList>
    </citation>
    <scope>NUCLEOTIDE SEQUENCE [LARGE SCALE GENOMIC DNA]</scope>
    <source>
        <strain evidence="3">kam1</strain>
    </source>
</reference>
<dbReference type="AlphaFoldDB" id="A0A516TQ31"/>
<keyword evidence="1" id="KW-1133">Transmembrane helix</keyword>
<sequence>MYVTHSQKNKDLHKRHLFWKIFLLVASLHLAIILSFFYSILLKNLLNQKHLISNSCLLLLPVSRQM</sequence>
<organism evidence="2 3">
    <name type="scientific">Methylacidiphilum kamchatkense Kam1</name>
    <dbReference type="NCBI Taxonomy" id="1202785"/>
    <lineage>
        <taxon>Bacteria</taxon>
        <taxon>Pseudomonadati</taxon>
        <taxon>Verrucomicrobiota</taxon>
        <taxon>Methylacidiphilae</taxon>
        <taxon>Methylacidiphilales</taxon>
        <taxon>Methylacidiphilaceae</taxon>
        <taxon>Methylacidiphilum (ex Ratnadevi et al. 2023)</taxon>
    </lineage>
</organism>
<keyword evidence="1" id="KW-0472">Membrane</keyword>